<dbReference type="HOGENOM" id="CLU_000445_51_0_0"/>
<reference evidence="7 10" key="2">
    <citation type="submission" date="2016-11" db="EMBL/GenBank/DDBJ databases">
        <title>Genomic analysis of Caldithrix abyssi and proposal of a novel bacterial phylum Caldithrichaeota.</title>
        <authorList>
            <person name="Kublanov I."/>
            <person name="Sigalova O."/>
            <person name="Gavrilov S."/>
            <person name="Lebedinsky A."/>
            <person name="Ivanova N."/>
            <person name="Daum C."/>
            <person name="Reddy T."/>
            <person name="Klenk H.P."/>
            <person name="Goker M."/>
            <person name="Reva O."/>
            <person name="Miroshnichenko M."/>
            <person name="Kyprides N."/>
            <person name="Woyke T."/>
            <person name="Gelfand M."/>
        </authorList>
    </citation>
    <scope>NUCLEOTIDE SEQUENCE [LARGE SCALE GENOMIC DNA]</scope>
    <source>
        <strain evidence="7 10">LF13</strain>
    </source>
</reference>
<dbReference type="InterPro" id="IPR008248">
    <property type="entry name" value="CheB-like"/>
</dbReference>
<comment type="catalytic activity">
    <reaction evidence="4">
        <text>[protein]-L-glutamate 5-O-methyl ester + H2O = L-glutamyl-[protein] + methanol + H(+)</text>
        <dbReference type="Rhea" id="RHEA:23236"/>
        <dbReference type="Rhea" id="RHEA-COMP:10208"/>
        <dbReference type="Rhea" id="RHEA-COMP:10311"/>
        <dbReference type="ChEBI" id="CHEBI:15377"/>
        <dbReference type="ChEBI" id="CHEBI:15378"/>
        <dbReference type="ChEBI" id="CHEBI:17790"/>
        <dbReference type="ChEBI" id="CHEBI:29973"/>
        <dbReference type="ChEBI" id="CHEBI:82795"/>
        <dbReference type="EC" id="3.1.1.61"/>
    </reaction>
</comment>
<dbReference type="eggNOG" id="COG2201">
    <property type="taxonomic scope" value="Bacteria"/>
</dbReference>
<evidence type="ECO:0000256" key="5">
    <source>
        <dbReference type="PROSITE-ProRule" id="PRU00050"/>
    </source>
</evidence>
<evidence type="ECO:0000259" key="6">
    <source>
        <dbReference type="PROSITE" id="PS50122"/>
    </source>
</evidence>
<dbReference type="PaxDb" id="880073-Calab_2199"/>
<dbReference type="EMBL" id="CP018099">
    <property type="protein sequence ID" value="APF17730.1"/>
    <property type="molecule type" value="Genomic_DNA"/>
</dbReference>
<dbReference type="InParanoid" id="H1XW37"/>
<dbReference type="Gene3D" id="3.40.50.180">
    <property type="entry name" value="Methylesterase CheB, C-terminal domain"/>
    <property type="match status" value="1"/>
</dbReference>
<dbReference type="STRING" id="880073.Cabys_979"/>
<feature type="domain" description="CheB-type methylesterase" evidence="6">
    <location>
        <begin position="146"/>
        <end position="340"/>
    </location>
</feature>
<evidence type="ECO:0000313" key="7">
    <source>
        <dbReference type="EMBL" id="APF17730.1"/>
    </source>
</evidence>
<dbReference type="InterPro" id="IPR000673">
    <property type="entry name" value="Sig_transdc_resp-reg_Me-estase"/>
</dbReference>
<feature type="active site" evidence="5">
    <location>
        <position position="162"/>
    </location>
</feature>
<evidence type="ECO:0000313" key="9">
    <source>
        <dbReference type="Proteomes" id="UP000004671"/>
    </source>
</evidence>
<dbReference type="PANTHER" id="PTHR42872">
    <property type="entry name" value="PROTEIN-GLUTAMATE METHYLESTERASE/PROTEIN-GLUTAMINE GLUTAMINASE"/>
    <property type="match status" value="1"/>
</dbReference>
<keyword evidence="2 5" id="KW-0378">Hydrolase</keyword>
<dbReference type="AlphaFoldDB" id="H1XW37"/>
<name>H1XW37_CALAY</name>
<dbReference type="PROSITE" id="PS50122">
    <property type="entry name" value="CHEB"/>
    <property type="match status" value="1"/>
</dbReference>
<proteinExistence type="predicted"/>
<dbReference type="Pfam" id="PF01339">
    <property type="entry name" value="CheB_methylest"/>
    <property type="match status" value="1"/>
</dbReference>
<dbReference type="PIRSF" id="PIRSF000876">
    <property type="entry name" value="RR_chemtxs_CheB"/>
    <property type="match status" value="1"/>
</dbReference>
<evidence type="ECO:0000256" key="4">
    <source>
        <dbReference type="ARBA" id="ARBA00048267"/>
    </source>
</evidence>
<gene>
    <name evidence="7" type="primary">cheB</name>
    <name evidence="7" type="ORF">Cabys_979</name>
    <name evidence="8" type="ORF">Calab_2199</name>
</gene>
<dbReference type="OrthoDB" id="9793421at2"/>
<sequence>MNILIIAQSMVYGTVIEQSLKKEKDFNVSLSFNKDQLVLNQLSAKHTFDFVVFVVSKEVEDFADRLHFLHQLFGCSILLLNAENLKAPRDSWLVPFPNFPLNPTDENFLTKTRELIQYIKNNQVKDTSHLNNFDKTPAGDGTLSKPTSIHKNQFELIAIGASTGGPQILNYLFKNLPGDLPVPIVVVQHMPVNFIPLFIEWLDAESPLHIQIARDGEKTQPGHVYFAPGDHHMTISRNGRIKLIDAPPVHSVKPAVSYLFKSVAEALGPRAIGILLTGMGKDGAEELALMKQKGALTIAQNKESCVVFGMPGVAIKLDAAQFIFSPEQIVEQIKTIFNKS</sequence>
<keyword evidence="9" id="KW-1185">Reference proteome</keyword>
<dbReference type="SUPFAM" id="SSF52738">
    <property type="entry name" value="Methylesterase CheB, C-terminal domain"/>
    <property type="match status" value="1"/>
</dbReference>
<dbReference type="GO" id="GO:0008984">
    <property type="term" value="F:protein-glutamate methylesterase activity"/>
    <property type="evidence" value="ECO:0007669"/>
    <property type="project" value="UniProtKB-EC"/>
</dbReference>
<organism evidence="8 9">
    <name type="scientific">Caldithrix abyssi DSM 13497</name>
    <dbReference type="NCBI Taxonomy" id="880073"/>
    <lineage>
        <taxon>Bacteria</taxon>
        <taxon>Pseudomonadati</taxon>
        <taxon>Calditrichota</taxon>
        <taxon>Calditrichia</taxon>
        <taxon>Calditrichales</taxon>
        <taxon>Calditrichaceae</taxon>
        <taxon>Caldithrix</taxon>
    </lineage>
</organism>
<dbReference type="InterPro" id="IPR035909">
    <property type="entry name" value="CheB_C"/>
</dbReference>
<feature type="active site" evidence="5">
    <location>
        <position position="189"/>
    </location>
</feature>
<keyword evidence="1 5" id="KW-0145">Chemotaxis</keyword>
<dbReference type="CDD" id="cd16432">
    <property type="entry name" value="CheB_Rec"/>
    <property type="match status" value="1"/>
</dbReference>
<dbReference type="EC" id="3.1.1.61" evidence="3"/>
<dbReference type="GO" id="GO:0006935">
    <property type="term" value="P:chemotaxis"/>
    <property type="evidence" value="ECO:0007669"/>
    <property type="project" value="UniProtKB-UniRule"/>
</dbReference>
<dbReference type="EMBL" id="CM001402">
    <property type="protein sequence ID" value="EHO41809.1"/>
    <property type="molecule type" value="Genomic_DNA"/>
</dbReference>
<dbReference type="RefSeq" id="WP_006928986.1">
    <property type="nucleotide sequence ID" value="NZ_CM001402.1"/>
</dbReference>
<protein>
    <recommendedName>
        <fullName evidence="3">protein-glutamate methylesterase</fullName>
        <ecNumber evidence="3">3.1.1.61</ecNumber>
    </recommendedName>
</protein>
<evidence type="ECO:0000313" key="8">
    <source>
        <dbReference type="EMBL" id="EHO41809.1"/>
    </source>
</evidence>
<accession>H1XW37</accession>
<evidence type="ECO:0000313" key="10">
    <source>
        <dbReference type="Proteomes" id="UP000183868"/>
    </source>
</evidence>
<evidence type="ECO:0000256" key="2">
    <source>
        <dbReference type="ARBA" id="ARBA00022801"/>
    </source>
</evidence>
<evidence type="ECO:0000256" key="3">
    <source>
        <dbReference type="ARBA" id="ARBA00039140"/>
    </source>
</evidence>
<dbReference type="PANTHER" id="PTHR42872:SF6">
    <property type="entry name" value="PROTEIN-GLUTAMATE METHYLESTERASE_PROTEIN-GLUTAMINE GLUTAMINASE"/>
    <property type="match status" value="1"/>
</dbReference>
<feature type="active site" evidence="5">
    <location>
        <position position="282"/>
    </location>
</feature>
<dbReference type="GO" id="GO:0000156">
    <property type="term" value="F:phosphorelay response regulator activity"/>
    <property type="evidence" value="ECO:0007669"/>
    <property type="project" value="InterPro"/>
</dbReference>
<dbReference type="GO" id="GO:0005737">
    <property type="term" value="C:cytoplasm"/>
    <property type="evidence" value="ECO:0007669"/>
    <property type="project" value="InterPro"/>
</dbReference>
<dbReference type="Proteomes" id="UP000004671">
    <property type="component" value="Chromosome"/>
</dbReference>
<evidence type="ECO:0000256" key="1">
    <source>
        <dbReference type="ARBA" id="ARBA00022500"/>
    </source>
</evidence>
<dbReference type="Proteomes" id="UP000183868">
    <property type="component" value="Chromosome"/>
</dbReference>
<dbReference type="KEGG" id="caby:Cabys_979"/>
<reference evidence="8 9" key="1">
    <citation type="submission" date="2011-09" db="EMBL/GenBank/DDBJ databases">
        <title>The permanent draft genome of Caldithrix abyssi DSM 13497.</title>
        <authorList>
            <consortium name="US DOE Joint Genome Institute (JGI-PGF)"/>
            <person name="Lucas S."/>
            <person name="Han J."/>
            <person name="Lapidus A."/>
            <person name="Bruce D."/>
            <person name="Goodwin L."/>
            <person name="Pitluck S."/>
            <person name="Peters L."/>
            <person name="Kyrpides N."/>
            <person name="Mavromatis K."/>
            <person name="Ivanova N."/>
            <person name="Mikhailova N."/>
            <person name="Chertkov O."/>
            <person name="Detter J.C."/>
            <person name="Tapia R."/>
            <person name="Han C."/>
            <person name="Land M."/>
            <person name="Hauser L."/>
            <person name="Markowitz V."/>
            <person name="Cheng J.-F."/>
            <person name="Hugenholtz P."/>
            <person name="Woyke T."/>
            <person name="Wu D."/>
            <person name="Spring S."/>
            <person name="Brambilla E."/>
            <person name="Klenk H.-P."/>
            <person name="Eisen J.A."/>
        </authorList>
    </citation>
    <scope>NUCLEOTIDE SEQUENCE [LARGE SCALE GENOMIC DNA]</scope>
    <source>
        <strain evidence="8 9">DSM 13497</strain>
    </source>
</reference>